<organism evidence="2 3">
    <name type="scientific">Nepenthes gracilis</name>
    <name type="common">Slender pitcher plant</name>
    <dbReference type="NCBI Taxonomy" id="150966"/>
    <lineage>
        <taxon>Eukaryota</taxon>
        <taxon>Viridiplantae</taxon>
        <taxon>Streptophyta</taxon>
        <taxon>Embryophyta</taxon>
        <taxon>Tracheophyta</taxon>
        <taxon>Spermatophyta</taxon>
        <taxon>Magnoliopsida</taxon>
        <taxon>eudicotyledons</taxon>
        <taxon>Gunneridae</taxon>
        <taxon>Pentapetalae</taxon>
        <taxon>Caryophyllales</taxon>
        <taxon>Nepenthaceae</taxon>
        <taxon>Nepenthes</taxon>
    </lineage>
</organism>
<dbReference type="EMBL" id="BSYO01000014">
    <property type="protein sequence ID" value="GMH14572.1"/>
    <property type="molecule type" value="Genomic_DNA"/>
</dbReference>
<keyword evidence="3" id="KW-1185">Reference proteome</keyword>
<keyword evidence="1" id="KW-0732">Signal</keyword>
<dbReference type="Proteomes" id="UP001279734">
    <property type="component" value="Unassembled WGS sequence"/>
</dbReference>
<evidence type="ECO:0008006" key="4">
    <source>
        <dbReference type="Google" id="ProtNLM"/>
    </source>
</evidence>
<gene>
    <name evidence="2" type="ORF">Nepgr_016413</name>
</gene>
<accession>A0AAD3SP50</accession>
<evidence type="ECO:0000313" key="3">
    <source>
        <dbReference type="Proteomes" id="UP001279734"/>
    </source>
</evidence>
<feature type="chain" id="PRO_5042151413" description="Rab-GAP TBC domain-containing protein" evidence="1">
    <location>
        <begin position="21"/>
        <end position="110"/>
    </location>
</feature>
<sequence>MGWDVLLVVWWVLPFELKLLQIICQQKARILDPWSCWLVAKLRFIFGMDCGANAWHEAFSLDSLLQWMFWLMPTGRLRMLDYWEQLLVLGERTLLLFIANAVDVGGASFV</sequence>
<feature type="signal peptide" evidence="1">
    <location>
        <begin position="1"/>
        <end position="20"/>
    </location>
</feature>
<protein>
    <recommendedName>
        <fullName evidence="4">Rab-GAP TBC domain-containing protein</fullName>
    </recommendedName>
</protein>
<name>A0AAD3SP50_NEPGR</name>
<reference evidence="2" key="1">
    <citation type="submission" date="2023-05" db="EMBL/GenBank/DDBJ databases">
        <title>Nepenthes gracilis genome sequencing.</title>
        <authorList>
            <person name="Fukushima K."/>
        </authorList>
    </citation>
    <scope>NUCLEOTIDE SEQUENCE</scope>
    <source>
        <strain evidence="2">SING2019-196</strain>
    </source>
</reference>
<evidence type="ECO:0000313" key="2">
    <source>
        <dbReference type="EMBL" id="GMH14572.1"/>
    </source>
</evidence>
<dbReference type="AlphaFoldDB" id="A0AAD3SP50"/>
<proteinExistence type="predicted"/>
<comment type="caution">
    <text evidence="2">The sequence shown here is derived from an EMBL/GenBank/DDBJ whole genome shotgun (WGS) entry which is preliminary data.</text>
</comment>
<evidence type="ECO:0000256" key="1">
    <source>
        <dbReference type="SAM" id="SignalP"/>
    </source>
</evidence>